<keyword evidence="3" id="KW-1185">Reference proteome</keyword>
<dbReference type="Pfam" id="PF01365">
    <property type="entry name" value="RYDR_ITPR"/>
    <property type="match status" value="1"/>
</dbReference>
<feature type="domain" description="RIH" evidence="1">
    <location>
        <begin position="3"/>
        <end position="102"/>
    </location>
</feature>
<evidence type="ECO:0000313" key="2">
    <source>
        <dbReference type="EMBL" id="MEQ2305041.1"/>
    </source>
</evidence>
<reference evidence="2 3" key="1">
    <citation type="submission" date="2021-06" db="EMBL/GenBank/DDBJ databases">
        <authorList>
            <person name="Palmer J.M."/>
        </authorList>
    </citation>
    <scope>NUCLEOTIDE SEQUENCE [LARGE SCALE GENOMIC DNA]</scope>
    <source>
        <strain evidence="2 3">AS_MEX2019</strain>
        <tissue evidence="2">Muscle</tissue>
    </source>
</reference>
<gene>
    <name evidence="2" type="ORF">AMECASPLE_033462</name>
</gene>
<dbReference type="PANTHER" id="PTHR46399:SF9">
    <property type="entry name" value="RYANODINE RECEPTOR 3"/>
    <property type="match status" value="1"/>
</dbReference>
<dbReference type="EMBL" id="JAHRIP010060973">
    <property type="protein sequence ID" value="MEQ2305041.1"/>
    <property type="molecule type" value="Genomic_DNA"/>
</dbReference>
<dbReference type="InterPro" id="IPR015925">
    <property type="entry name" value="Ryanodine_IP3_receptor"/>
</dbReference>
<protein>
    <recommendedName>
        <fullName evidence="1">RIH domain-containing protein</fullName>
    </recommendedName>
</protein>
<evidence type="ECO:0000259" key="1">
    <source>
        <dbReference type="Pfam" id="PF01365"/>
    </source>
</evidence>
<dbReference type="Proteomes" id="UP001469553">
    <property type="component" value="Unassembled WGS sequence"/>
</dbReference>
<name>A0ABV0ZHN5_9TELE</name>
<accession>A0ABV0ZHN5</accession>
<dbReference type="PANTHER" id="PTHR46399">
    <property type="entry name" value="B30.2/SPRY DOMAIN-CONTAINING PROTEIN"/>
    <property type="match status" value="1"/>
</dbReference>
<proteinExistence type="predicted"/>
<comment type="caution">
    <text evidence="2">The sequence shown here is derived from an EMBL/GenBank/DDBJ whole genome shotgun (WGS) entry which is preliminary data.</text>
</comment>
<evidence type="ECO:0000313" key="3">
    <source>
        <dbReference type="Proteomes" id="UP001469553"/>
    </source>
</evidence>
<organism evidence="2 3">
    <name type="scientific">Ameca splendens</name>
    <dbReference type="NCBI Taxonomy" id="208324"/>
    <lineage>
        <taxon>Eukaryota</taxon>
        <taxon>Metazoa</taxon>
        <taxon>Chordata</taxon>
        <taxon>Craniata</taxon>
        <taxon>Vertebrata</taxon>
        <taxon>Euteleostomi</taxon>
        <taxon>Actinopterygii</taxon>
        <taxon>Neopterygii</taxon>
        <taxon>Teleostei</taxon>
        <taxon>Neoteleostei</taxon>
        <taxon>Acanthomorphata</taxon>
        <taxon>Ovalentaria</taxon>
        <taxon>Atherinomorphae</taxon>
        <taxon>Cyprinodontiformes</taxon>
        <taxon>Goodeidae</taxon>
        <taxon>Ameca</taxon>
    </lineage>
</organism>
<dbReference type="InterPro" id="IPR000699">
    <property type="entry name" value="RIH_dom"/>
</dbReference>
<sequence>MRGSTPLDVAASSVMDNNGLALALEEPDLDKVVTYLAGCGLQSCPMLLAKGYPDIGWNPIEGERYLSFLRFAVFVNGESVEENSSVVVKLLIRRPECFGPALRGEGGNGLLAAMKEAIKISETPALDLPGSVHRVSSDLSADGDDEEEVVHMGNAIMSFYSALIDLLGRCAPEMHMQWERTHTFNSQGKDLGSSQSYMSLSEHVLLPISQRLLT</sequence>